<dbReference type="EMBL" id="JACGWJ010000003">
    <property type="protein sequence ID" value="KAL0431916.1"/>
    <property type="molecule type" value="Genomic_DNA"/>
</dbReference>
<dbReference type="InterPro" id="IPR040256">
    <property type="entry name" value="At4g02000-like"/>
</dbReference>
<dbReference type="AlphaFoldDB" id="A0AAW2VS41"/>
<evidence type="ECO:0000259" key="1">
    <source>
        <dbReference type="Pfam" id="PF14392"/>
    </source>
</evidence>
<gene>
    <name evidence="2" type="ORF">Sradi_0817600</name>
</gene>
<accession>A0AAW2VS41</accession>
<dbReference type="InterPro" id="IPR025836">
    <property type="entry name" value="Zn_knuckle_CX2CX4HX4C"/>
</dbReference>
<dbReference type="PANTHER" id="PTHR31286:SF167">
    <property type="entry name" value="OS09G0268800 PROTEIN"/>
    <property type="match status" value="1"/>
</dbReference>
<comment type="caution">
    <text evidence="2">The sequence shown here is derived from an EMBL/GenBank/DDBJ whole genome shotgun (WGS) entry which is preliminary data.</text>
</comment>
<evidence type="ECO:0000313" key="2">
    <source>
        <dbReference type="EMBL" id="KAL0431916.1"/>
    </source>
</evidence>
<sequence>MTRTLLLCTFDKHLIVLAKVTENENPADVDLTWCEFHVRIHGLPIGKMNPDIACFIGSKIGRLNDLDQNRDPNSEGLYMRFRVAIDVIKPLPRILKLRMVMGDKQLVSFIYERLPNFCYWCGRLGISPNGVSYSFSQILLIRGIMHLMALGFWLCPESNSISSASA</sequence>
<dbReference type="Pfam" id="PF14392">
    <property type="entry name" value="zf-CCHC_4"/>
    <property type="match status" value="1"/>
</dbReference>
<feature type="domain" description="Zinc knuckle CX2CX4HX4C" evidence="1">
    <location>
        <begin position="85"/>
        <end position="125"/>
    </location>
</feature>
<organism evidence="2">
    <name type="scientific">Sesamum radiatum</name>
    <name type="common">Black benniseed</name>
    <dbReference type="NCBI Taxonomy" id="300843"/>
    <lineage>
        <taxon>Eukaryota</taxon>
        <taxon>Viridiplantae</taxon>
        <taxon>Streptophyta</taxon>
        <taxon>Embryophyta</taxon>
        <taxon>Tracheophyta</taxon>
        <taxon>Spermatophyta</taxon>
        <taxon>Magnoliopsida</taxon>
        <taxon>eudicotyledons</taxon>
        <taxon>Gunneridae</taxon>
        <taxon>Pentapetalae</taxon>
        <taxon>asterids</taxon>
        <taxon>lamiids</taxon>
        <taxon>Lamiales</taxon>
        <taxon>Pedaliaceae</taxon>
        <taxon>Sesamum</taxon>
    </lineage>
</organism>
<proteinExistence type="predicted"/>
<reference evidence="2" key="1">
    <citation type="submission" date="2020-06" db="EMBL/GenBank/DDBJ databases">
        <authorList>
            <person name="Li T."/>
            <person name="Hu X."/>
            <person name="Zhang T."/>
            <person name="Song X."/>
            <person name="Zhang H."/>
            <person name="Dai N."/>
            <person name="Sheng W."/>
            <person name="Hou X."/>
            <person name="Wei L."/>
        </authorList>
    </citation>
    <scope>NUCLEOTIDE SEQUENCE</scope>
    <source>
        <strain evidence="2">G02</strain>
        <tissue evidence="2">Leaf</tissue>
    </source>
</reference>
<dbReference type="PANTHER" id="PTHR31286">
    <property type="entry name" value="GLYCINE-RICH CELL WALL STRUCTURAL PROTEIN 1.8-LIKE"/>
    <property type="match status" value="1"/>
</dbReference>
<protein>
    <recommendedName>
        <fullName evidence="1">Zinc knuckle CX2CX4HX4C domain-containing protein</fullName>
    </recommendedName>
</protein>
<name>A0AAW2VS41_SESRA</name>
<reference evidence="2" key="2">
    <citation type="journal article" date="2024" name="Plant">
        <title>Genomic evolution and insights into agronomic trait innovations of Sesamum species.</title>
        <authorList>
            <person name="Miao H."/>
            <person name="Wang L."/>
            <person name="Qu L."/>
            <person name="Liu H."/>
            <person name="Sun Y."/>
            <person name="Le M."/>
            <person name="Wang Q."/>
            <person name="Wei S."/>
            <person name="Zheng Y."/>
            <person name="Lin W."/>
            <person name="Duan Y."/>
            <person name="Cao H."/>
            <person name="Xiong S."/>
            <person name="Wang X."/>
            <person name="Wei L."/>
            <person name="Li C."/>
            <person name="Ma Q."/>
            <person name="Ju M."/>
            <person name="Zhao R."/>
            <person name="Li G."/>
            <person name="Mu C."/>
            <person name="Tian Q."/>
            <person name="Mei H."/>
            <person name="Zhang T."/>
            <person name="Gao T."/>
            <person name="Zhang H."/>
        </authorList>
    </citation>
    <scope>NUCLEOTIDE SEQUENCE</scope>
    <source>
        <strain evidence="2">G02</strain>
    </source>
</reference>